<name>A0A1G8H081_9ACTN</name>
<protein>
    <submittedName>
        <fullName evidence="2">Uncharacterized protein</fullName>
    </submittedName>
</protein>
<accession>A0A1G8H081</accession>
<sequence>MQKSMKRREAAQRADELRRRGFTWEQIAGVFHVDEPGIGPRVAFRKAHGLSHQDVADRWNTLTTGEPTMVKSRIYQFERWPSPESGRRPSAAALDMLARIYKTTGRRLLTDTEYGLYSDSARGEINLIDHRSLDSNQPSQRPSSQISMHASSTHHLTETIEERNGTNDQIDQRRLAEAVSEPRYFDSSAVALIHRQLDRCKSADGRLGAVQALPSTLSVLEVIQTHARDLRKEETRRRLLVAGADGAEFAAWLYRDLQDSNAAQYWLDRATEFAQEAGNLPMQGYVLLKKSQMAYEERDAVRTLAFAQAARYGPWQLPPKVLVEVLQQEARGHAMLGESFTVIERTLDQARSILNSTVDNGEPKLGSYYDENTFLLRTASCFIEAGKPYQAADLFNKVLESGTLSWRDEAYFRARRAVALALSGEPDDAAQEGVAALYIATAIKSERTARELRRAVKALAPWESRPAPRDLRTAMKLHVKRPSAD</sequence>
<dbReference type="AlphaFoldDB" id="A0A1G8H081"/>
<dbReference type="STRING" id="504805.SAMN05421505_1302"/>
<dbReference type="EMBL" id="FNCN01000030">
    <property type="protein sequence ID" value="SDI00055.1"/>
    <property type="molecule type" value="Genomic_DNA"/>
</dbReference>
<reference evidence="2 3" key="1">
    <citation type="submission" date="2016-10" db="EMBL/GenBank/DDBJ databases">
        <authorList>
            <person name="de Groot N.N."/>
        </authorList>
    </citation>
    <scope>NUCLEOTIDE SEQUENCE [LARGE SCALE GENOMIC DNA]</scope>
    <source>
        <strain evidence="2 3">CPCC 201354</strain>
    </source>
</reference>
<proteinExistence type="predicted"/>
<gene>
    <name evidence="2" type="ORF">SAMN05421505_1302</name>
</gene>
<feature type="region of interest" description="Disordered" evidence="1">
    <location>
        <begin position="132"/>
        <end position="169"/>
    </location>
</feature>
<evidence type="ECO:0000313" key="3">
    <source>
        <dbReference type="Proteomes" id="UP000198923"/>
    </source>
</evidence>
<organism evidence="2 3">
    <name type="scientific">Sinosporangium album</name>
    <dbReference type="NCBI Taxonomy" id="504805"/>
    <lineage>
        <taxon>Bacteria</taxon>
        <taxon>Bacillati</taxon>
        <taxon>Actinomycetota</taxon>
        <taxon>Actinomycetes</taxon>
        <taxon>Streptosporangiales</taxon>
        <taxon>Streptosporangiaceae</taxon>
        <taxon>Sinosporangium</taxon>
    </lineage>
</organism>
<evidence type="ECO:0000256" key="1">
    <source>
        <dbReference type="SAM" id="MobiDB-lite"/>
    </source>
</evidence>
<dbReference type="Proteomes" id="UP000198923">
    <property type="component" value="Unassembled WGS sequence"/>
</dbReference>
<keyword evidence="3" id="KW-1185">Reference proteome</keyword>
<feature type="compositionally biased region" description="Basic and acidic residues" evidence="1">
    <location>
        <begin position="155"/>
        <end position="169"/>
    </location>
</feature>
<feature type="compositionally biased region" description="Polar residues" evidence="1">
    <location>
        <begin position="134"/>
        <end position="154"/>
    </location>
</feature>
<evidence type="ECO:0000313" key="2">
    <source>
        <dbReference type="EMBL" id="SDI00055.1"/>
    </source>
</evidence>